<feature type="coiled-coil region" evidence="5">
    <location>
        <begin position="525"/>
        <end position="910"/>
    </location>
</feature>
<accession>A0A9P0BC10</accession>
<dbReference type="SUPFAM" id="SSF57997">
    <property type="entry name" value="Tropomyosin"/>
    <property type="match status" value="1"/>
</dbReference>
<dbReference type="PANTHER" id="PTHR20544">
    <property type="entry name" value="CENTROSOMAL PROTEIN CEP135"/>
    <property type="match status" value="1"/>
</dbReference>
<evidence type="ECO:0000256" key="6">
    <source>
        <dbReference type="SAM" id="MobiDB-lite"/>
    </source>
</evidence>
<keyword evidence="5" id="KW-0175">Coiled coil</keyword>
<keyword evidence="8" id="KW-1185">Reference proteome</keyword>
<feature type="compositionally biased region" description="Basic and acidic residues" evidence="6">
    <location>
        <begin position="389"/>
        <end position="406"/>
    </location>
</feature>
<sequence length="1160" mass="136204">MKIAQDAIEERDSLQLGAEPYKCDNAKLIKECNELHLSFLQFKEQNEKKQKDLKRQVNRLEQEKEELEEEKDKLRKRITDLELDIVDQGNIISGISKNRPKSSIRSKSTSGTSKKCSVEFCPTMAASDSKIKSLSKIVKELKDSKLKLLDRVQQYENQVSSRDKEIERLMSLVEGGRSIDVLNKECCYKDIDNRSKALHDHIHKLKHENTELENNLKEAINKQHEAMRRALHLAERNKQLEKELKDIDQIALAVEAECNDAVQDKAETVTRLQDRVNESVIMIQNLERENAKLRQDKIELSSDLDAIKMEKIHLQKILDREVEDRKTLTNKLNNFTIIEHDLNMEIDRLVRVSAEHKRRIAELECLISSEKLKPFEYKPPSFPTYQPRDTVDRTSRTDIHEVRQPADRSTGPAEKPEVKRKPSPVKKPLSSHGKQSTGKTTTAYSNKYGAKRDHKPTCKKSSSCATERIEREISTSKVVERTSDARSYDTKQSQAFCGSDSCVKHMRELLDKEMEYRQAQNLQLLETVKQEKEYYMKEYQKLIDDLKNRSFEGQTDKYPELKQQISQLETEIRRLKDENRQVLTGRSQTVYSMESLDSKDMNQRTIKRQEREIEMLRSDLKRLEDERNDLRRRYQEIVDESDKERERVKSAFKEMQSHIDKLEDERKELIIAQVTQRSSVHHLEGNQKTIQEQLRKSEEELRVTKANYHLLKNIHDQSERSVVDLQNQLLRSETDLSNLKMKIKSTDKMNTASETEIAALNSDVHIMKQQLTKLDREKDELLNSLDEKTERIASLEEQLKCKNKNITCLESEINELRKKISMFEDENMQKQGEVRSSRQELSSLHSELDTARKSKEALCRENRRLQDELTSVTLDCKEARTELECAKRQIEDLKTQLQIYVTEIKRTEDLISHKEIERNEILDQFKCLSQEAVVLESNNHSLETEANQNKVQLSVALDHTAELETRIEDLESIIKSYEKQIAELTSQMAYYEIQAKQKGSDQERSADEAKQMRDLCVKMDHEKDNMHREMQRRDDDIMKIQRSLERIRNENKDLQCRLNIDRDNADGLEKLLNEARQDIIQQRLENQDLQREIERFKTDMADMQERLVSTTEQLEIYQDKALDYSQQNKQLRREMADERFSRARDGALSYRDDTKHFPSL</sequence>
<evidence type="ECO:0000256" key="1">
    <source>
        <dbReference type="ARBA" id="ARBA00004114"/>
    </source>
</evidence>
<organism evidence="7 8">
    <name type="scientific">Brassicogethes aeneus</name>
    <name type="common">Rape pollen beetle</name>
    <name type="synonym">Meligethes aeneus</name>
    <dbReference type="NCBI Taxonomy" id="1431903"/>
    <lineage>
        <taxon>Eukaryota</taxon>
        <taxon>Metazoa</taxon>
        <taxon>Ecdysozoa</taxon>
        <taxon>Arthropoda</taxon>
        <taxon>Hexapoda</taxon>
        <taxon>Insecta</taxon>
        <taxon>Pterygota</taxon>
        <taxon>Neoptera</taxon>
        <taxon>Endopterygota</taxon>
        <taxon>Coleoptera</taxon>
        <taxon>Polyphaga</taxon>
        <taxon>Cucujiformia</taxon>
        <taxon>Nitidulidae</taxon>
        <taxon>Meligethinae</taxon>
        <taxon>Brassicogethes</taxon>
    </lineage>
</organism>
<dbReference type="GO" id="GO:0005814">
    <property type="term" value="C:centriole"/>
    <property type="evidence" value="ECO:0007669"/>
    <property type="project" value="UniProtKB-SubCell"/>
</dbReference>
<feature type="coiled-coil region" evidence="5">
    <location>
        <begin position="138"/>
        <end position="310"/>
    </location>
</feature>
<dbReference type="PANTHER" id="PTHR20544:SF0">
    <property type="entry name" value="NUCLEOPROTEIN TPR_MLP1 DOMAIN-CONTAINING PROTEIN"/>
    <property type="match status" value="1"/>
</dbReference>
<feature type="coiled-coil region" evidence="5">
    <location>
        <begin position="43"/>
        <end position="84"/>
    </location>
</feature>
<dbReference type="AlphaFoldDB" id="A0A9P0BC10"/>
<evidence type="ECO:0008006" key="9">
    <source>
        <dbReference type="Google" id="ProtNLM"/>
    </source>
</evidence>
<evidence type="ECO:0000313" key="7">
    <source>
        <dbReference type="EMBL" id="CAH0561019.1"/>
    </source>
</evidence>
<comment type="subcellular location">
    <subcellularLocation>
        <location evidence="1">Cytoplasm</location>
        <location evidence="1">Cytoskeleton</location>
        <location evidence="1">Microtubule organizing center</location>
        <location evidence="1">Centrosome</location>
        <location evidence="1">Centriole</location>
    </subcellularLocation>
</comment>
<proteinExistence type="inferred from homology"/>
<evidence type="ECO:0000256" key="2">
    <source>
        <dbReference type="ARBA" id="ARBA00022490"/>
    </source>
</evidence>
<dbReference type="Gene3D" id="1.10.287.1490">
    <property type="match status" value="1"/>
</dbReference>
<keyword evidence="3" id="KW-0206">Cytoskeleton</keyword>
<feature type="coiled-coil region" evidence="5">
    <location>
        <begin position="1037"/>
        <end position="1134"/>
    </location>
</feature>
<protein>
    <recommendedName>
        <fullName evidence="9">Centrosomal protein of 135 kDa</fullName>
    </recommendedName>
</protein>
<dbReference type="InterPro" id="IPR051877">
    <property type="entry name" value="Centriole_BasalBody_StrucProt"/>
</dbReference>
<feature type="region of interest" description="Disordered" evidence="6">
    <location>
        <begin position="376"/>
        <end position="462"/>
    </location>
</feature>
<dbReference type="Proteomes" id="UP001154078">
    <property type="component" value="Chromosome 7"/>
</dbReference>
<evidence type="ECO:0000256" key="5">
    <source>
        <dbReference type="SAM" id="Coils"/>
    </source>
</evidence>
<comment type="similarity">
    <text evidence="4">Belongs to the CEP135/TSGA10 family.</text>
</comment>
<gene>
    <name evidence="7" type="ORF">MELIAE_LOCUS10659</name>
</gene>
<dbReference type="OrthoDB" id="10254663at2759"/>
<dbReference type="EMBL" id="OV121138">
    <property type="protein sequence ID" value="CAH0561019.1"/>
    <property type="molecule type" value="Genomic_DNA"/>
</dbReference>
<evidence type="ECO:0000256" key="3">
    <source>
        <dbReference type="ARBA" id="ARBA00023212"/>
    </source>
</evidence>
<evidence type="ECO:0000313" key="8">
    <source>
        <dbReference type="Proteomes" id="UP001154078"/>
    </source>
</evidence>
<keyword evidence="2" id="KW-0963">Cytoplasm</keyword>
<reference evidence="7" key="1">
    <citation type="submission" date="2021-12" db="EMBL/GenBank/DDBJ databases">
        <authorList>
            <person name="King R."/>
        </authorList>
    </citation>
    <scope>NUCLEOTIDE SEQUENCE</scope>
</reference>
<feature type="coiled-coil region" evidence="5">
    <location>
        <begin position="960"/>
        <end position="994"/>
    </location>
</feature>
<evidence type="ECO:0000256" key="4">
    <source>
        <dbReference type="ARBA" id="ARBA00038123"/>
    </source>
</evidence>
<name>A0A9P0BC10_BRAAE</name>
<feature type="compositionally biased region" description="Polar residues" evidence="6">
    <location>
        <begin position="432"/>
        <end position="445"/>
    </location>
</feature>